<feature type="active site" description="Nucleophile" evidence="8">
    <location>
        <position position="14"/>
    </location>
</feature>
<dbReference type="EC" id="3.1.3.-" evidence="7"/>
<keyword evidence="4 7" id="KW-0479">Metal-binding</keyword>
<evidence type="ECO:0000256" key="8">
    <source>
        <dbReference type="PIRSR" id="PIRSR000915-1"/>
    </source>
</evidence>
<sequence>MPLCPTMYKGYLIDLDGTMFNGDEVIEGAVDFINRLNAANIPYLFLTNNATRNRDQLLEKFHRLGFNTTEGHIYTAAMTMADYIDKRHKKANVYVVGTPSFKQTISTVANLADKDVDIVVMGLDPEISYQKLREAGHFIQNGAEFLATNPDIKIKSSEGFIPGNGAFVNLVSQVTGVKPTFVGKPEKYILEGALERLGLNKDEVVLVGDNYDTDILTGINGEVKTIHVNTGVHSTEYVSLQTKKPDHLVENLSEWKI</sequence>
<evidence type="ECO:0000256" key="9">
    <source>
        <dbReference type="PIRSR" id="PIRSR000915-2"/>
    </source>
</evidence>
<feature type="active site" description="Proton donor" evidence="8">
    <location>
        <position position="16"/>
    </location>
</feature>
<feature type="binding site" evidence="10">
    <location>
        <position position="16"/>
    </location>
    <ligand>
        <name>Mg(2+)</name>
        <dbReference type="ChEBI" id="CHEBI:18420"/>
    </ligand>
</feature>
<evidence type="ECO:0000313" key="11">
    <source>
        <dbReference type="EMBL" id="CAD2080054.1"/>
    </source>
</evidence>
<dbReference type="SFLD" id="SFLDS00003">
    <property type="entry name" value="Haloacid_Dehalogenase"/>
    <property type="match status" value="1"/>
</dbReference>
<evidence type="ECO:0000256" key="7">
    <source>
        <dbReference type="PIRNR" id="PIRNR000915"/>
    </source>
</evidence>
<dbReference type="InterPro" id="IPR036412">
    <property type="entry name" value="HAD-like_sf"/>
</dbReference>
<gene>
    <name evidence="11" type="primary">yutF</name>
    <name evidence="11" type="ORF">JEODO184_01833</name>
</gene>
<accession>A0A6V7RQB5</accession>
<dbReference type="EMBL" id="CAJEWD010000008">
    <property type="protein sequence ID" value="CAD2080054.1"/>
    <property type="molecule type" value="Genomic_DNA"/>
</dbReference>
<evidence type="ECO:0000313" key="12">
    <source>
        <dbReference type="Proteomes" id="UP000589351"/>
    </source>
</evidence>
<evidence type="ECO:0000256" key="4">
    <source>
        <dbReference type="ARBA" id="ARBA00022723"/>
    </source>
</evidence>
<dbReference type="GO" id="GO:0005737">
    <property type="term" value="C:cytoplasm"/>
    <property type="evidence" value="ECO:0007669"/>
    <property type="project" value="TreeGrafter"/>
</dbReference>
<evidence type="ECO:0000256" key="2">
    <source>
        <dbReference type="ARBA" id="ARBA00006696"/>
    </source>
</evidence>
<dbReference type="Gene3D" id="3.40.50.1000">
    <property type="entry name" value="HAD superfamily/HAD-like"/>
    <property type="match status" value="2"/>
</dbReference>
<feature type="binding site" evidence="9">
    <location>
        <position position="184"/>
    </location>
    <ligand>
        <name>substrate</name>
    </ligand>
</feature>
<dbReference type="GO" id="GO:0016791">
    <property type="term" value="F:phosphatase activity"/>
    <property type="evidence" value="ECO:0007669"/>
    <property type="project" value="TreeGrafter"/>
</dbReference>
<evidence type="ECO:0000256" key="6">
    <source>
        <dbReference type="ARBA" id="ARBA00022842"/>
    </source>
</evidence>
<name>A0A6V7RQB5_9STAP</name>
<feature type="binding site" evidence="10">
    <location>
        <position position="209"/>
    </location>
    <ligand>
        <name>Mg(2+)</name>
        <dbReference type="ChEBI" id="CHEBI:18420"/>
    </ligand>
</feature>
<comment type="cofactor">
    <cofactor evidence="10">
        <name>Mg(2+)</name>
        <dbReference type="ChEBI" id="CHEBI:18420"/>
    </cofactor>
    <text evidence="10">Divalent metal ions. Mg(2+) is the most effective.</text>
</comment>
<keyword evidence="6 7" id="KW-0460">Magnesium</keyword>
<comment type="function">
    <text evidence="1 7">Catalyzes the dephosphorylation of 2-6 carbon acid sugars in vitro.</text>
</comment>
<dbReference type="PANTHER" id="PTHR19288:SF46">
    <property type="entry name" value="HALOACID DEHALOGENASE-LIKE HYDROLASE DOMAIN-CONTAINING PROTEIN 2"/>
    <property type="match status" value="1"/>
</dbReference>
<dbReference type="Pfam" id="PF13344">
    <property type="entry name" value="Hydrolase_6"/>
    <property type="match status" value="1"/>
</dbReference>
<dbReference type="InterPro" id="IPR023214">
    <property type="entry name" value="HAD_sf"/>
</dbReference>
<evidence type="ECO:0000256" key="3">
    <source>
        <dbReference type="ARBA" id="ARBA00013942"/>
    </source>
</evidence>
<comment type="caution">
    <text evidence="11">The sequence shown here is derived from an EMBL/GenBank/DDBJ whole genome shotgun (WGS) entry which is preliminary data.</text>
</comment>
<dbReference type="PIRSF" id="PIRSF000915">
    <property type="entry name" value="PGP-type_phosphatase"/>
    <property type="match status" value="1"/>
</dbReference>
<dbReference type="NCBIfam" id="TIGR01457">
    <property type="entry name" value="HAD-SF-IIA-hyp2"/>
    <property type="match status" value="1"/>
</dbReference>
<dbReference type="Proteomes" id="UP000589351">
    <property type="component" value="Unassembled WGS sequence"/>
</dbReference>
<keyword evidence="12" id="KW-1185">Reference proteome</keyword>
<reference evidence="11 12" key="1">
    <citation type="submission" date="2020-07" db="EMBL/GenBank/DDBJ databases">
        <authorList>
            <person name="Criscuolo A."/>
        </authorList>
    </citation>
    <scope>NUCLEOTIDE SEQUENCE [LARGE SCALE GENOMIC DNA]</scope>
    <source>
        <strain evidence="11">CIP111649</strain>
    </source>
</reference>
<protein>
    <recommendedName>
        <fullName evidence="3 7">Acid sugar phosphatase</fullName>
        <ecNumber evidence="7">3.1.3.-</ecNumber>
    </recommendedName>
</protein>
<dbReference type="SFLD" id="SFLDG01139">
    <property type="entry name" value="C2.A:_Pyridoxal_Phosphate_Phos"/>
    <property type="match status" value="1"/>
</dbReference>
<dbReference type="SUPFAM" id="SSF56784">
    <property type="entry name" value="HAD-like"/>
    <property type="match status" value="1"/>
</dbReference>
<dbReference type="PANTHER" id="PTHR19288">
    <property type="entry name" value="4-NITROPHENYLPHOSPHATASE-RELATED"/>
    <property type="match status" value="1"/>
</dbReference>
<dbReference type="InterPro" id="IPR006357">
    <property type="entry name" value="HAD-SF_hydro_IIA"/>
</dbReference>
<keyword evidence="5 11" id="KW-0378">Hydrolase</keyword>
<dbReference type="AlphaFoldDB" id="A0A6V7RQB5"/>
<proteinExistence type="inferred from homology"/>
<dbReference type="InterPro" id="IPR006354">
    <property type="entry name" value="HAD-SF_hydro_IIA_hyp1"/>
</dbReference>
<dbReference type="NCBIfam" id="TIGR01460">
    <property type="entry name" value="HAD-SF-IIA"/>
    <property type="match status" value="1"/>
</dbReference>
<evidence type="ECO:0000256" key="1">
    <source>
        <dbReference type="ARBA" id="ARBA00002810"/>
    </source>
</evidence>
<feature type="binding site" evidence="10">
    <location>
        <position position="14"/>
    </location>
    <ligand>
        <name>Mg(2+)</name>
        <dbReference type="ChEBI" id="CHEBI:18420"/>
    </ligand>
</feature>
<dbReference type="Pfam" id="PF13242">
    <property type="entry name" value="Hydrolase_like"/>
    <property type="match status" value="1"/>
</dbReference>
<organism evidence="11 12">
    <name type="scientific">Jeotgalicoccus meleagridis</name>
    <dbReference type="NCBI Taxonomy" id="2759181"/>
    <lineage>
        <taxon>Bacteria</taxon>
        <taxon>Bacillati</taxon>
        <taxon>Bacillota</taxon>
        <taxon>Bacilli</taxon>
        <taxon>Bacillales</taxon>
        <taxon>Staphylococcaceae</taxon>
        <taxon>Jeotgalicoccus</taxon>
    </lineage>
</organism>
<dbReference type="GO" id="GO:0046872">
    <property type="term" value="F:metal ion binding"/>
    <property type="evidence" value="ECO:0007669"/>
    <property type="project" value="UniProtKB-KW"/>
</dbReference>
<evidence type="ECO:0000256" key="5">
    <source>
        <dbReference type="ARBA" id="ARBA00022801"/>
    </source>
</evidence>
<evidence type="ECO:0000256" key="10">
    <source>
        <dbReference type="PIRSR" id="PIRSR000915-3"/>
    </source>
</evidence>
<comment type="similarity">
    <text evidence="2 7">Belongs to the HAD-like hydrolase superfamily. NagD family.</text>
</comment>